<dbReference type="AlphaFoldDB" id="A0A381TKZ9"/>
<reference evidence="1" key="1">
    <citation type="submission" date="2018-05" db="EMBL/GenBank/DDBJ databases">
        <authorList>
            <person name="Lanie J.A."/>
            <person name="Ng W.-L."/>
            <person name="Kazmierczak K.M."/>
            <person name="Andrzejewski T.M."/>
            <person name="Davidsen T.M."/>
            <person name="Wayne K.J."/>
            <person name="Tettelin H."/>
            <person name="Glass J.I."/>
            <person name="Rusch D."/>
            <person name="Podicherti R."/>
            <person name="Tsui H.-C.T."/>
            <person name="Winkler M.E."/>
        </authorList>
    </citation>
    <scope>NUCLEOTIDE SEQUENCE</scope>
</reference>
<protein>
    <submittedName>
        <fullName evidence="1">Uncharacterized protein</fullName>
    </submittedName>
</protein>
<name>A0A381TKZ9_9ZZZZ</name>
<sequence length="411" mass="47719">MKRFFFLTFLFYFMSCAVFIPGYSDYSSARKYYFKGQFDLAAQHLSKSLTLKPNNKKAIRLFELSYNSAVSEHQRKINRLLLIENKSKWPHLVTEYTSLIKLGDHVKRLKPMLKNTVNYDLELIVDDFNDKLSDAKPRAADYHYTLGLKFQDEADKENQKKAAINFRLSQNYIPGYLDSNELYERAKRNATYTLLIREFDGNRKYSSYIRDQIMLNQSNKSKEFLRIINRDELQTIFTELALVQSGITENNYLEIGELSGADHILSATMISNYQPAETITDTDIKQKKEVVIKKEAYVDSTGETKYKEIKGTVRATVDHYKKKSGATITLSYKIININNSKVLYNGEVKGRKNYFHEWATYEGDKRALSSKYRNLVKQKDEFAPSKDDLLMSIANDVSKKFASKISNHYAN</sequence>
<organism evidence="1">
    <name type="scientific">marine metagenome</name>
    <dbReference type="NCBI Taxonomy" id="408172"/>
    <lineage>
        <taxon>unclassified sequences</taxon>
        <taxon>metagenomes</taxon>
        <taxon>ecological metagenomes</taxon>
    </lineage>
</organism>
<proteinExistence type="predicted"/>
<dbReference type="EMBL" id="UINC01004775">
    <property type="protein sequence ID" value="SVA16762.1"/>
    <property type="molecule type" value="Genomic_DNA"/>
</dbReference>
<accession>A0A381TKZ9</accession>
<evidence type="ECO:0000313" key="1">
    <source>
        <dbReference type="EMBL" id="SVA16762.1"/>
    </source>
</evidence>
<gene>
    <name evidence="1" type="ORF">METZ01_LOCUS69616</name>
</gene>